<organism evidence="2 3">
    <name type="scientific">Methyloceanibacter stevinii</name>
    <dbReference type="NCBI Taxonomy" id="1774970"/>
    <lineage>
        <taxon>Bacteria</taxon>
        <taxon>Pseudomonadati</taxon>
        <taxon>Pseudomonadota</taxon>
        <taxon>Alphaproteobacteria</taxon>
        <taxon>Hyphomicrobiales</taxon>
        <taxon>Hyphomicrobiaceae</taxon>
        <taxon>Methyloceanibacter</taxon>
    </lineage>
</organism>
<sequence length="97" mass="9892">MRFVLLSLLCLPAFAAGPALAQGADESSSAPLPVRIETDHAVGAFVFIVDDQPVAVLDKSGLTVSGDIAYGGTITDLGSEGVTDRLNASTETEAAND</sequence>
<feature type="signal peptide" evidence="1">
    <location>
        <begin position="1"/>
        <end position="21"/>
    </location>
</feature>
<protein>
    <submittedName>
        <fullName evidence="2">Uncharacterized protein</fullName>
    </submittedName>
</protein>
<name>A0A1E3VNV1_9HYPH</name>
<reference evidence="2 3" key="1">
    <citation type="journal article" date="2016" name="Environ. Microbiol.">
        <title>New Methyloceanibacter diversity from North Sea sediments includes methanotroph containing solely the soluble methane monooxygenase.</title>
        <authorList>
            <person name="Vekeman B."/>
            <person name="Kerckhof F.M."/>
            <person name="Cremers G."/>
            <person name="de Vos P."/>
            <person name="Vandamme P."/>
            <person name="Boon N."/>
            <person name="Op den Camp H.J."/>
            <person name="Heylen K."/>
        </authorList>
    </citation>
    <scope>NUCLEOTIDE SEQUENCE [LARGE SCALE GENOMIC DNA]</scope>
    <source>
        <strain evidence="2 3">R-67176</strain>
    </source>
</reference>
<feature type="chain" id="PRO_5009138425" evidence="1">
    <location>
        <begin position="22"/>
        <end position="97"/>
    </location>
</feature>
<comment type="caution">
    <text evidence="2">The sequence shown here is derived from an EMBL/GenBank/DDBJ whole genome shotgun (WGS) entry which is preliminary data.</text>
</comment>
<dbReference type="RefSeq" id="WP_069444504.1">
    <property type="nucleotide sequence ID" value="NZ_LPWE01000011.1"/>
</dbReference>
<keyword evidence="3" id="KW-1185">Reference proteome</keyword>
<evidence type="ECO:0000313" key="2">
    <source>
        <dbReference type="EMBL" id="ODR95213.1"/>
    </source>
</evidence>
<keyword evidence="1" id="KW-0732">Signal</keyword>
<accession>A0A1E3VNV1</accession>
<evidence type="ECO:0000313" key="3">
    <source>
        <dbReference type="Proteomes" id="UP000094172"/>
    </source>
</evidence>
<dbReference type="EMBL" id="LPWE01000011">
    <property type="protein sequence ID" value="ODR95213.1"/>
    <property type="molecule type" value="Genomic_DNA"/>
</dbReference>
<dbReference type="AlphaFoldDB" id="A0A1E3VNV1"/>
<dbReference type="Proteomes" id="UP000094172">
    <property type="component" value="Unassembled WGS sequence"/>
</dbReference>
<evidence type="ECO:0000256" key="1">
    <source>
        <dbReference type="SAM" id="SignalP"/>
    </source>
</evidence>
<proteinExistence type="predicted"/>
<gene>
    <name evidence="2" type="ORF">AUC70_05810</name>
</gene>